<evidence type="ECO:0000256" key="2">
    <source>
        <dbReference type="ARBA" id="ARBA00022741"/>
    </source>
</evidence>
<dbReference type="GeneID" id="11532829"/>
<evidence type="ECO:0000256" key="3">
    <source>
        <dbReference type="ARBA" id="ARBA00022777"/>
    </source>
</evidence>
<sequence length="703" mass="79797">MSLVPYREDSLILDDPHSNSIMILNPSVGSVRFYQQLYSSHLHTNNTSEDNFDIEKVNYFPRQKASRDTFQFNPISTFRCPQCGTEIDPIVRFENVGNNNKPNQKSSNDDFHVDSNTHSKSKATSSHSAYFNLSKQYFNLLESSHKRLRLQEISYKDDELISDISEISSKSPFFIPDDLFIPGYFRKFFNTIDLLGRGARGSVFKVVHKIGSIELGLFALKKIPIGNDSLWFEKCIREVKALNSITHETVNLITYNHVWLEMERSNGLVRTVAGDSISQGEEMIPCLFILQQYCPGGNLEEVIQNKVFQKSNEFTTNAERKKIFKLERARKNSNVTRQLGLSTIQITDIIRNIANGLKELHDLGLIHRDLKPSNCLLVHEYEQNLPDIDPKDSNNEWHFPPIVIGDLGESQVFGESRSATGATGTLEFTAPEVIIPGEVNTNPNFGSIDSYNEYSYSSDIYSLGMILYFIIFGELPFGIDLELPQLKSSIINLKTFDKDSLIKKHVEMNLKPINYNIFNLMLLLISKDPNNRPKASEIDELLDIILQGNKGNHHVSVSHNGDLKDEEGDVSITTESRSKQQRSATSTIQAMPVNNERQMITVNYRIKPAANNISYSTSKSLFKMFKDVSLTSSIILIESSIVYFVTSYSSPNSISQLISCILWGLSIKRSLKIQSLILLLQLAMLLNVFYSDYTQFLLTILHK</sequence>
<dbReference type="InterPro" id="IPR008271">
    <property type="entry name" value="Ser/Thr_kinase_AS"/>
</dbReference>
<dbReference type="EMBL" id="HE612864">
    <property type="protein sequence ID" value="CCE64767.1"/>
    <property type="molecule type" value="Genomic_DNA"/>
</dbReference>
<dbReference type="SMART" id="SM00220">
    <property type="entry name" value="S_TKc"/>
    <property type="match status" value="1"/>
</dbReference>
<dbReference type="PROSITE" id="PS00108">
    <property type="entry name" value="PROTEIN_KINASE_ST"/>
    <property type="match status" value="1"/>
</dbReference>
<dbReference type="GO" id="GO:0005524">
    <property type="term" value="F:ATP binding"/>
    <property type="evidence" value="ECO:0007669"/>
    <property type="project" value="UniProtKB-KW"/>
</dbReference>
<dbReference type="SUPFAM" id="SSF56112">
    <property type="entry name" value="Protein kinase-like (PK-like)"/>
    <property type="match status" value="1"/>
</dbReference>
<dbReference type="GO" id="GO:0004672">
    <property type="term" value="F:protein kinase activity"/>
    <property type="evidence" value="ECO:0007669"/>
    <property type="project" value="InterPro"/>
</dbReference>
<dbReference type="InterPro" id="IPR050339">
    <property type="entry name" value="CC_SR_Kinase"/>
</dbReference>
<dbReference type="Proteomes" id="UP000005666">
    <property type="component" value="Chromosome 9"/>
</dbReference>
<dbReference type="Pfam" id="PF00069">
    <property type="entry name" value="Pkinase"/>
    <property type="match status" value="1"/>
</dbReference>
<dbReference type="PANTHER" id="PTHR11042">
    <property type="entry name" value="EUKARYOTIC TRANSLATION INITIATION FACTOR 2-ALPHA KINASE EIF2-ALPHA KINASE -RELATED"/>
    <property type="match status" value="1"/>
</dbReference>
<dbReference type="eggNOG" id="KOG0032">
    <property type="taxonomic scope" value="Eukaryota"/>
</dbReference>
<proteinExistence type="inferred from homology"/>
<dbReference type="HOGENOM" id="CLU_010228_2_1_1"/>
<evidence type="ECO:0000256" key="4">
    <source>
        <dbReference type="ARBA" id="ARBA00022840"/>
    </source>
</evidence>
<dbReference type="InterPro" id="IPR011009">
    <property type="entry name" value="Kinase-like_dom_sf"/>
</dbReference>
<dbReference type="PANTHER" id="PTHR11042:SF138">
    <property type="entry name" value="SERINE_THREONINE-PROTEIN KINASE IKS1-RELATED"/>
    <property type="match status" value="1"/>
</dbReference>
<dbReference type="RefSeq" id="XP_003687201.1">
    <property type="nucleotide sequence ID" value="XM_003687153.1"/>
</dbReference>
<dbReference type="STRING" id="1071381.G8BXY9"/>
<dbReference type="PROSITE" id="PS50011">
    <property type="entry name" value="PROTEIN_KINASE_DOM"/>
    <property type="match status" value="1"/>
</dbReference>
<dbReference type="InterPro" id="IPR000719">
    <property type="entry name" value="Prot_kinase_dom"/>
</dbReference>
<dbReference type="OrthoDB" id="1405469at2759"/>
<dbReference type="Gene3D" id="1.10.510.10">
    <property type="entry name" value="Transferase(Phosphotransferase) domain 1"/>
    <property type="match status" value="1"/>
</dbReference>
<feature type="compositionally biased region" description="Polar residues" evidence="6">
    <location>
        <begin position="96"/>
        <end position="106"/>
    </location>
</feature>
<comment type="similarity">
    <text evidence="5">Belongs to the protein kinase superfamily. Ser/Thr protein kinase family. GCN2 subfamily.</text>
</comment>
<feature type="region of interest" description="Disordered" evidence="6">
    <location>
        <begin position="95"/>
        <end position="123"/>
    </location>
</feature>
<feature type="domain" description="Protein kinase" evidence="7">
    <location>
        <begin position="189"/>
        <end position="546"/>
    </location>
</feature>
<dbReference type="OMA" id="MICYFIV"/>
<evidence type="ECO:0000259" key="7">
    <source>
        <dbReference type="PROSITE" id="PS50011"/>
    </source>
</evidence>
<keyword evidence="1" id="KW-0808">Transferase</keyword>
<keyword evidence="3" id="KW-0418">Kinase</keyword>
<dbReference type="GO" id="GO:0005737">
    <property type="term" value="C:cytoplasm"/>
    <property type="evidence" value="ECO:0007669"/>
    <property type="project" value="TreeGrafter"/>
</dbReference>
<name>G8BXY9_TETPH</name>
<evidence type="ECO:0000256" key="6">
    <source>
        <dbReference type="SAM" id="MobiDB-lite"/>
    </source>
</evidence>
<dbReference type="GO" id="GO:0005634">
    <property type="term" value="C:nucleus"/>
    <property type="evidence" value="ECO:0007669"/>
    <property type="project" value="TreeGrafter"/>
</dbReference>
<gene>
    <name evidence="8" type="primary">TPHA0I02660</name>
    <name evidence="8" type="ordered locus">TPHA_0I02660</name>
</gene>
<dbReference type="KEGG" id="tpf:TPHA_0I02660"/>
<evidence type="ECO:0000313" key="9">
    <source>
        <dbReference type="Proteomes" id="UP000005666"/>
    </source>
</evidence>
<protein>
    <recommendedName>
        <fullName evidence="7">Protein kinase domain-containing protein</fullName>
    </recommendedName>
</protein>
<dbReference type="AlphaFoldDB" id="G8BXY9"/>
<dbReference type="Gene3D" id="3.30.200.20">
    <property type="entry name" value="Phosphorylase Kinase, domain 1"/>
    <property type="match status" value="1"/>
</dbReference>
<evidence type="ECO:0000256" key="5">
    <source>
        <dbReference type="ARBA" id="ARBA00037982"/>
    </source>
</evidence>
<reference evidence="8 9" key="1">
    <citation type="journal article" date="2011" name="Proc. Natl. Acad. Sci. U.S.A.">
        <title>Evolutionary erosion of yeast sex chromosomes by mating-type switching accidents.</title>
        <authorList>
            <person name="Gordon J.L."/>
            <person name="Armisen D."/>
            <person name="Proux-Wera E."/>
            <person name="Oheigeartaigh S.S."/>
            <person name="Byrne K.P."/>
            <person name="Wolfe K.H."/>
        </authorList>
    </citation>
    <scope>NUCLEOTIDE SEQUENCE [LARGE SCALE GENOMIC DNA]</scope>
    <source>
        <strain evidence="9">ATCC 24235 / CBS 4417 / NBRC 1672 / NRRL Y-8282 / UCD 70-5</strain>
    </source>
</reference>
<keyword evidence="4" id="KW-0067">ATP-binding</keyword>
<evidence type="ECO:0000256" key="1">
    <source>
        <dbReference type="ARBA" id="ARBA00022679"/>
    </source>
</evidence>
<feature type="compositionally biased region" description="Basic and acidic residues" evidence="6">
    <location>
        <begin position="107"/>
        <end position="117"/>
    </location>
</feature>
<evidence type="ECO:0000313" key="8">
    <source>
        <dbReference type="EMBL" id="CCE64767.1"/>
    </source>
</evidence>
<organism evidence="8 9">
    <name type="scientific">Tetrapisispora phaffii (strain ATCC 24235 / CBS 4417 / NBRC 1672 / NRRL Y-8282 / UCD 70-5)</name>
    <name type="common">Yeast</name>
    <name type="synonym">Fabospora phaffii</name>
    <dbReference type="NCBI Taxonomy" id="1071381"/>
    <lineage>
        <taxon>Eukaryota</taxon>
        <taxon>Fungi</taxon>
        <taxon>Dikarya</taxon>
        <taxon>Ascomycota</taxon>
        <taxon>Saccharomycotina</taxon>
        <taxon>Saccharomycetes</taxon>
        <taxon>Saccharomycetales</taxon>
        <taxon>Saccharomycetaceae</taxon>
        <taxon>Tetrapisispora</taxon>
    </lineage>
</organism>
<keyword evidence="2" id="KW-0547">Nucleotide-binding</keyword>
<keyword evidence="9" id="KW-1185">Reference proteome</keyword>
<accession>G8BXY9</accession>